<evidence type="ECO:0000313" key="3">
    <source>
        <dbReference type="Proteomes" id="UP000278886"/>
    </source>
</evidence>
<evidence type="ECO:0008006" key="4">
    <source>
        <dbReference type="Google" id="ProtNLM"/>
    </source>
</evidence>
<keyword evidence="1" id="KW-0812">Transmembrane</keyword>
<evidence type="ECO:0000256" key="1">
    <source>
        <dbReference type="SAM" id="Phobius"/>
    </source>
</evidence>
<protein>
    <recommendedName>
        <fullName evidence="4">DUF2975 domain-containing protein</fullName>
    </recommendedName>
</protein>
<reference evidence="3" key="1">
    <citation type="submission" date="2018-09" db="EMBL/GenBank/DDBJ databases">
        <title>Genome sequencing of strain 2DFWR-13.</title>
        <authorList>
            <person name="Heo J."/>
            <person name="Kim S.-J."/>
            <person name="Kwon S.-W."/>
        </authorList>
    </citation>
    <scope>NUCLEOTIDE SEQUENCE [LARGE SCALE GENOMIC DNA]</scope>
    <source>
        <strain evidence="3">2DFWR-13</strain>
    </source>
</reference>
<dbReference type="KEGG" id="lyd:D7I47_04885"/>
<proteinExistence type="predicted"/>
<feature type="transmembrane region" description="Helical" evidence="1">
    <location>
        <begin position="6"/>
        <end position="29"/>
    </location>
</feature>
<keyword evidence="1" id="KW-0472">Membrane</keyword>
<accession>A0A387B9P8</accession>
<dbReference type="Proteomes" id="UP000278886">
    <property type="component" value="Chromosome"/>
</dbReference>
<keyword evidence="3" id="KW-1185">Reference proteome</keyword>
<feature type="transmembrane region" description="Helical" evidence="1">
    <location>
        <begin position="49"/>
        <end position="67"/>
    </location>
</feature>
<sequence length="261" mass="27097">MSNAFSPVLWIVALVALLVVVGGIVLVSLAFRPAVATRLLPVIRIGARLIAVAVGILWVVATLQVLFSDTVTVTIPVEPLPLDASPDGVVFTDGPTATIVSGGLDRMTAEVTGLTLGTRVTLALGILFMAGMTVVLAHVVARLAAAIRAGQPFRRDVPRAFLVAALAVFIGGGLGSLAGQLGGWLASREVLQVWGWNYSGPLSPDSLTDFGWPDAASLRLDFDSWPLFIGFALAAVGVAFHAGAVLAERAAVAERELEGLV</sequence>
<feature type="transmembrane region" description="Helical" evidence="1">
    <location>
        <begin position="161"/>
        <end position="186"/>
    </location>
</feature>
<dbReference type="EMBL" id="CP032630">
    <property type="protein sequence ID" value="AYF97659.1"/>
    <property type="molecule type" value="Genomic_DNA"/>
</dbReference>
<organism evidence="2 3">
    <name type="scientific">Protaetiibacter intestinalis</name>
    <dbReference type="NCBI Taxonomy" id="2419774"/>
    <lineage>
        <taxon>Bacteria</taxon>
        <taxon>Bacillati</taxon>
        <taxon>Actinomycetota</taxon>
        <taxon>Actinomycetes</taxon>
        <taxon>Micrococcales</taxon>
        <taxon>Microbacteriaceae</taxon>
        <taxon>Protaetiibacter</taxon>
    </lineage>
</organism>
<keyword evidence="1" id="KW-1133">Transmembrane helix</keyword>
<feature type="transmembrane region" description="Helical" evidence="1">
    <location>
        <begin position="227"/>
        <end position="247"/>
    </location>
</feature>
<gene>
    <name evidence="2" type="ORF">D7I47_04885</name>
</gene>
<name>A0A387B9P8_9MICO</name>
<dbReference type="AlphaFoldDB" id="A0A387B9P8"/>
<feature type="transmembrane region" description="Helical" evidence="1">
    <location>
        <begin position="120"/>
        <end position="141"/>
    </location>
</feature>
<dbReference type="OrthoDB" id="9919863at2"/>
<dbReference type="RefSeq" id="WP_120762008.1">
    <property type="nucleotide sequence ID" value="NZ_CP032630.1"/>
</dbReference>
<evidence type="ECO:0000313" key="2">
    <source>
        <dbReference type="EMBL" id="AYF97659.1"/>
    </source>
</evidence>